<proteinExistence type="predicted"/>
<evidence type="ECO:0000313" key="2">
    <source>
        <dbReference type="EMBL" id="KAL1273755.1"/>
    </source>
</evidence>
<name>A0ABR3N9Z5_9TELE</name>
<dbReference type="Proteomes" id="UP001558613">
    <property type="component" value="Unassembled WGS sequence"/>
</dbReference>
<organism evidence="2 3">
    <name type="scientific">Cirrhinus molitorella</name>
    <name type="common">mud carp</name>
    <dbReference type="NCBI Taxonomy" id="172907"/>
    <lineage>
        <taxon>Eukaryota</taxon>
        <taxon>Metazoa</taxon>
        <taxon>Chordata</taxon>
        <taxon>Craniata</taxon>
        <taxon>Vertebrata</taxon>
        <taxon>Euteleostomi</taxon>
        <taxon>Actinopterygii</taxon>
        <taxon>Neopterygii</taxon>
        <taxon>Teleostei</taxon>
        <taxon>Ostariophysi</taxon>
        <taxon>Cypriniformes</taxon>
        <taxon>Cyprinidae</taxon>
        <taxon>Labeoninae</taxon>
        <taxon>Labeonini</taxon>
        <taxon>Cirrhinus</taxon>
    </lineage>
</organism>
<feature type="region of interest" description="Disordered" evidence="1">
    <location>
        <begin position="54"/>
        <end position="101"/>
    </location>
</feature>
<reference evidence="2 3" key="1">
    <citation type="submission" date="2023-09" db="EMBL/GenBank/DDBJ databases">
        <authorList>
            <person name="Wang M."/>
        </authorList>
    </citation>
    <scope>NUCLEOTIDE SEQUENCE [LARGE SCALE GENOMIC DNA]</scope>
    <source>
        <strain evidence="2">GT-2023</strain>
        <tissue evidence="2">Liver</tissue>
    </source>
</reference>
<protein>
    <submittedName>
        <fullName evidence="2">Uncharacterized protein</fullName>
    </submittedName>
</protein>
<accession>A0ABR3N9Z5</accession>
<keyword evidence="3" id="KW-1185">Reference proteome</keyword>
<evidence type="ECO:0000256" key="1">
    <source>
        <dbReference type="SAM" id="MobiDB-lite"/>
    </source>
</evidence>
<dbReference type="EMBL" id="JAYMGO010000005">
    <property type="protein sequence ID" value="KAL1273755.1"/>
    <property type="molecule type" value="Genomic_DNA"/>
</dbReference>
<gene>
    <name evidence="2" type="ORF">QQF64_026569</name>
</gene>
<evidence type="ECO:0000313" key="3">
    <source>
        <dbReference type="Proteomes" id="UP001558613"/>
    </source>
</evidence>
<sequence length="101" mass="11357">MLLTSTVGEQQAKRTMNVPYISMSNPQAAEALGEDGYFRVTCKRALMCTVTKAPATNGDTQPVNNKHVGVLGNDRERHPRQTDRTHLSRLSERDSWRRSVD</sequence>
<feature type="compositionally biased region" description="Basic and acidic residues" evidence="1">
    <location>
        <begin position="73"/>
        <end position="101"/>
    </location>
</feature>
<comment type="caution">
    <text evidence="2">The sequence shown here is derived from an EMBL/GenBank/DDBJ whole genome shotgun (WGS) entry which is preliminary data.</text>
</comment>